<protein>
    <submittedName>
        <fullName evidence="2">Uncharacterized protein</fullName>
    </submittedName>
</protein>
<dbReference type="AlphaFoldDB" id="A0A7W3LUY6"/>
<name>A0A7W3LUY6_ACTNM</name>
<accession>A0A7W3LUY6</accession>
<organism evidence="2 3">
    <name type="scientific">Actinomadura namibiensis</name>
    <dbReference type="NCBI Taxonomy" id="182080"/>
    <lineage>
        <taxon>Bacteria</taxon>
        <taxon>Bacillati</taxon>
        <taxon>Actinomycetota</taxon>
        <taxon>Actinomycetes</taxon>
        <taxon>Streptosporangiales</taxon>
        <taxon>Thermomonosporaceae</taxon>
        <taxon>Actinomadura</taxon>
    </lineage>
</organism>
<dbReference type="RefSeq" id="WP_182846835.1">
    <property type="nucleotide sequence ID" value="NZ_BAAALP010000052.1"/>
</dbReference>
<reference evidence="2 3" key="1">
    <citation type="submission" date="2020-08" db="EMBL/GenBank/DDBJ databases">
        <title>Genomic Encyclopedia of Type Strains, Phase IV (KMG-IV): sequencing the most valuable type-strain genomes for metagenomic binning, comparative biology and taxonomic classification.</title>
        <authorList>
            <person name="Goeker M."/>
        </authorList>
    </citation>
    <scope>NUCLEOTIDE SEQUENCE [LARGE SCALE GENOMIC DNA]</scope>
    <source>
        <strain evidence="2 3">DSM 44197</strain>
    </source>
</reference>
<comment type="caution">
    <text evidence="2">The sequence shown here is derived from an EMBL/GenBank/DDBJ whole genome shotgun (WGS) entry which is preliminary data.</text>
</comment>
<evidence type="ECO:0000313" key="3">
    <source>
        <dbReference type="Proteomes" id="UP000572680"/>
    </source>
</evidence>
<gene>
    <name evidence="2" type="ORF">HNR61_006445</name>
</gene>
<evidence type="ECO:0000256" key="1">
    <source>
        <dbReference type="SAM" id="MobiDB-lite"/>
    </source>
</evidence>
<keyword evidence="3" id="KW-1185">Reference proteome</keyword>
<dbReference type="Proteomes" id="UP000572680">
    <property type="component" value="Unassembled WGS sequence"/>
</dbReference>
<evidence type="ECO:0000313" key="2">
    <source>
        <dbReference type="EMBL" id="MBA8954788.1"/>
    </source>
</evidence>
<feature type="region of interest" description="Disordered" evidence="1">
    <location>
        <begin position="47"/>
        <end position="75"/>
    </location>
</feature>
<proteinExistence type="predicted"/>
<sequence>MVIRDPALRGVDEPFTQRSVLDEPFTGDRLAAYPEPGAQAYERPERVAKPRVGVPQDIGAGHGNGDCGRHEAPSG</sequence>
<dbReference type="EMBL" id="JACJIA010000010">
    <property type="protein sequence ID" value="MBA8954788.1"/>
    <property type="molecule type" value="Genomic_DNA"/>
</dbReference>